<dbReference type="Gene3D" id="3.40.50.300">
    <property type="entry name" value="P-loop containing nucleotide triphosphate hydrolases"/>
    <property type="match status" value="1"/>
</dbReference>
<sequence>MPSLRRSIIVTFMGLAYAIMVLTQGRLMRTLSNTPQSSSSGSQADDAMIVPHLEERKIKKKKHDYGACDLLPVMEKPLVRPAFSDIVRNWTFFKSPNWLLDFAVVGFPKCGTSTMMRYLNIPNVSASLQDEQCFLSFNQDEPFVKDLYDKLPSDPPHLLRGIKCPQNLESDHALHNFQTLFPRTKLIVGVRHPILWFQSFYNFRVNNYQKMIPANECIGRCLGKTRSTCTDRGRFHYSLARLGKTLLNDPEELKLLRSHNQKDVQAIRRSITNFTFLGSNTKVFLYDTDQLAHDIHTSSHHNITEESARMAKQFREDLRCFLGLPPQIELPPMIQEIPGIRHGAAKQAEIDKGKINICDDTYIELRKVLLDHGTKASRWIRHYFLQSKDVFVSQREEFEKILQTWEHDPCTTNQIARSSATTNSRA</sequence>
<accession>A0A7S2UFG4</accession>
<gene>
    <name evidence="4" type="ORF">ASEP1449_LOCUS8683</name>
</gene>
<dbReference type="GO" id="GO:0005737">
    <property type="term" value="C:cytoplasm"/>
    <property type="evidence" value="ECO:0007669"/>
    <property type="project" value="TreeGrafter"/>
</dbReference>
<evidence type="ECO:0000256" key="1">
    <source>
        <dbReference type="ARBA" id="ARBA00022857"/>
    </source>
</evidence>
<keyword evidence="1" id="KW-0521">NADP</keyword>
<dbReference type="AlphaFoldDB" id="A0A7S2UFG4"/>
<reference evidence="4" key="1">
    <citation type="submission" date="2021-01" db="EMBL/GenBank/DDBJ databases">
        <authorList>
            <person name="Corre E."/>
            <person name="Pelletier E."/>
            <person name="Niang G."/>
            <person name="Scheremetjew M."/>
            <person name="Finn R."/>
            <person name="Kale V."/>
            <person name="Holt S."/>
            <person name="Cochrane G."/>
            <person name="Meng A."/>
            <person name="Brown T."/>
            <person name="Cohen L."/>
        </authorList>
    </citation>
    <scope>NUCLEOTIDE SEQUENCE</scope>
    <source>
        <strain evidence="4">CCMP2084</strain>
    </source>
</reference>
<proteinExistence type="predicted"/>
<name>A0A7S2UFG4_9STRA</name>
<dbReference type="SUPFAM" id="SSF52540">
    <property type="entry name" value="P-loop containing nucleoside triphosphate hydrolases"/>
    <property type="match status" value="1"/>
</dbReference>
<evidence type="ECO:0008006" key="5">
    <source>
        <dbReference type="Google" id="ProtNLM"/>
    </source>
</evidence>
<feature type="transmembrane region" description="Helical" evidence="3">
    <location>
        <begin position="7"/>
        <end position="27"/>
    </location>
</feature>
<organism evidence="4">
    <name type="scientific">Attheya septentrionalis</name>
    <dbReference type="NCBI Taxonomy" id="420275"/>
    <lineage>
        <taxon>Eukaryota</taxon>
        <taxon>Sar</taxon>
        <taxon>Stramenopiles</taxon>
        <taxon>Ochrophyta</taxon>
        <taxon>Bacillariophyta</taxon>
        <taxon>Coscinodiscophyceae</taxon>
        <taxon>Chaetocerotophycidae</taxon>
        <taxon>Chaetocerotales</taxon>
        <taxon>Attheyaceae</taxon>
        <taxon>Attheya</taxon>
    </lineage>
</organism>
<keyword evidence="3" id="KW-0472">Membrane</keyword>
<protein>
    <recommendedName>
        <fullName evidence="5">Sulfotransferase domain-containing protein</fullName>
    </recommendedName>
</protein>
<evidence type="ECO:0000256" key="3">
    <source>
        <dbReference type="SAM" id="Phobius"/>
    </source>
</evidence>
<evidence type="ECO:0000313" key="4">
    <source>
        <dbReference type="EMBL" id="CAD9816851.1"/>
    </source>
</evidence>
<dbReference type="PANTHER" id="PTHR43765">
    <property type="entry name" value="2-DEHYDROPANTOATE 2-REDUCTASE-RELATED"/>
    <property type="match status" value="1"/>
</dbReference>
<dbReference type="InterPro" id="IPR050838">
    <property type="entry name" value="Ketopantoate_reductase"/>
</dbReference>
<keyword evidence="3" id="KW-0812">Transmembrane</keyword>
<dbReference type="EMBL" id="HBHQ01013015">
    <property type="protein sequence ID" value="CAD9816851.1"/>
    <property type="molecule type" value="Transcribed_RNA"/>
</dbReference>
<dbReference type="PANTHER" id="PTHR43765:SF2">
    <property type="entry name" value="2-DEHYDROPANTOATE 2-REDUCTASE"/>
    <property type="match status" value="1"/>
</dbReference>
<dbReference type="InterPro" id="IPR027417">
    <property type="entry name" value="P-loop_NTPase"/>
</dbReference>
<keyword evidence="3" id="KW-1133">Transmembrane helix</keyword>
<dbReference type="GO" id="GO:0008677">
    <property type="term" value="F:2-dehydropantoate 2-reductase activity"/>
    <property type="evidence" value="ECO:0007669"/>
    <property type="project" value="TreeGrafter"/>
</dbReference>
<evidence type="ECO:0000256" key="2">
    <source>
        <dbReference type="ARBA" id="ARBA00023002"/>
    </source>
</evidence>
<dbReference type="GO" id="GO:0050661">
    <property type="term" value="F:NADP binding"/>
    <property type="evidence" value="ECO:0007669"/>
    <property type="project" value="TreeGrafter"/>
</dbReference>
<keyword evidence="2" id="KW-0560">Oxidoreductase</keyword>